<organism evidence="2 3">
    <name type="scientific">Bdellovibrio svalbardensis</name>
    <dbReference type="NCBI Taxonomy" id="2972972"/>
    <lineage>
        <taxon>Bacteria</taxon>
        <taxon>Pseudomonadati</taxon>
        <taxon>Bdellovibrionota</taxon>
        <taxon>Bdellovibrionia</taxon>
        <taxon>Bdellovibrionales</taxon>
        <taxon>Pseudobdellovibrionaceae</taxon>
        <taxon>Bdellovibrio</taxon>
    </lineage>
</organism>
<name>A0ABT6DMD0_9BACT</name>
<evidence type="ECO:0000313" key="2">
    <source>
        <dbReference type="EMBL" id="MDG0817806.1"/>
    </source>
</evidence>
<accession>A0ABT6DMD0</accession>
<dbReference type="Proteomes" id="UP001152321">
    <property type="component" value="Unassembled WGS sequence"/>
</dbReference>
<feature type="signal peptide" evidence="1">
    <location>
        <begin position="1"/>
        <end position="21"/>
    </location>
</feature>
<evidence type="ECO:0000313" key="3">
    <source>
        <dbReference type="Proteomes" id="UP001152321"/>
    </source>
</evidence>
<gene>
    <name evidence="2" type="ORF">NWE73_15600</name>
</gene>
<reference evidence="2" key="1">
    <citation type="submission" date="2022-08" db="EMBL/GenBank/DDBJ databases">
        <title>Novel Bdellovibrio Species Isolated from Svalbard: Designation Bdellovibrio svalbardensis.</title>
        <authorList>
            <person name="Mitchell R.J."/>
            <person name="Choi S.Y."/>
        </authorList>
    </citation>
    <scope>NUCLEOTIDE SEQUENCE</scope>
    <source>
        <strain evidence="2">PAP01</strain>
    </source>
</reference>
<keyword evidence="1" id="KW-0732">Signal</keyword>
<evidence type="ECO:0000256" key="1">
    <source>
        <dbReference type="SAM" id="SignalP"/>
    </source>
</evidence>
<feature type="chain" id="PRO_5046587087" description="Secreted protein" evidence="1">
    <location>
        <begin position="22"/>
        <end position="141"/>
    </location>
</feature>
<proteinExistence type="predicted"/>
<keyword evidence="3" id="KW-1185">Reference proteome</keyword>
<sequence>MKTVALIITGLMLSMAQFSQASDELIPVEQIVKVRQQQVVAEVRKQIKNKDTVIGIALADKDFQSHGVQGVDALEVSNYQSARTGSSFEERDYLVSVKTMAVHYCAGDCNEIETTSFMISCHLRAKDYGTKAVTINCEPQK</sequence>
<dbReference type="EMBL" id="JANRMI010000004">
    <property type="protein sequence ID" value="MDG0817806.1"/>
    <property type="molecule type" value="Genomic_DNA"/>
</dbReference>
<dbReference type="RefSeq" id="WP_277579277.1">
    <property type="nucleotide sequence ID" value="NZ_JANRMI010000004.1"/>
</dbReference>
<comment type="caution">
    <text evidence="2">The sequence shown here is derived from an EMBL/GenBank/DDBJ whole genome shotgun (WGS) entry which is preliminary data.</text>
</comment>
<protein>
    <recommendedName>
        <fullName evidence="4">Secreted protein</fullName>
    </recommendedName>
</protein>
<evidence type="ECO:0008006" key="4">
    <source>
        <dbReference type="Google" id="ProtNLM"/>
    </source>
</evidence>